<proteinExistence type="predicted"/>
<comment type="caution">
    <text evidence="2">The sequence shown here is derived from an EMBL/GenBank/DDBJ whole genome shotgun (WGS) entry which is preliminary data.</text>
</comment>
<keyword evidence="1" id="KW-0732">Signal</keyword>
<dbReference type="EMBL" id="JAINVV010000004">
    <property type="protein sequence ID" value="MBY8822599.1"/>
    <property type="molecule type" value="Genomic_DNA"/>
</dbReference>
<evidence type="ECO:0000313" key="2">
    <source>
        <dbReference type="EMBL" id="MBY8822599.1"/>
    </source>
</evidence>
<keyword evidence="3" id="KW-1185">Reference proteome</keyword>
<protein>
    <submittedName>
        <fullName evidence="2">UrcA family protein</fullName>
    </submittedName>
</protein>
<dbReference type="RefSeq" id="WP_222989668.1">
    <property type="nucleotide sequence ID" value="NZ_JAINVV010000004.1"/>
</dbReference>
<evidence type="ECO:0000313" key="3">
    <source>
        <dbReference type="Proteomes" id="UP000706039"/>
    </source>
</evidence>
<organism evidence="2 3">
    <name type="scientific">Sphingomonas colocasiae</name>
    <dbReference type="NCBI Taxonomy" id="1848973"/>
    <lineage>
        <taxon>Bacteria</taxon>
        <taxon>Pseudomonadati</taxon>
        <taxon>Pseudomonadota</taxon>
        <taxon>Alphaproteobacteria</taxon>
        <taxon>Sphingomonadales</taxon>
        <taxon>Sphingomonadaceae</taxon>
        <taxon>Sphingomonas</taxon>
    </lineage>
</organism>
<feature type="chain" id="PRO_5047409470" evidence="1">
    <location>
        <begin position="22"/>
        <end position="108"/>
    </location>
</feature>
<dbReference type="InterPro" id="IPR030972">
    <property type="entry name" value="UrcA_uranyl"/>
</dbReference>
<name>A0ABS7PRG0_9SPHN</name>
<gene>
    <name evidence="2" type="ORF">K7G82_09865</name>
</gene>
<dbReference type="Proteomes" id="UP000706039">
    <property type="component" value="Unassembled WGS sequence"/>
</dbReference>
<dbReference type="NCBIfam" id="TIGR04433">
    <property type="entry name" value="UrcA_uranyl"/>
    <property type="match status" value="1"/>
</dbReference>
<evidence type="ECO:0000256" key="1">
    <source>
        <dbReference type="SAM" id="SignalP"/>
    </source>
</evidence>
<reference evidence="2 3" key="1">
    <citation type="submission" date="2021-08" db="EMBL/GenBank/DDBJ databases">
        <authorList>
            <person name="Tuo L."/>
        </authorList>
    </citation>
    <scope>NUCLEOTIDE SEQUENCE [LARGE SCALE GENOMIC DNA]</scope>
    <source>
        <strain evidence="2 3">JCM 31229</strain>
    </source>
</reference>
<sequence>MKTLLALSALAGALCVVPAAAAETRHPPVVRAVAHDDLDLSTAKGRKTLDRRIEIAIATACGDASSADPMGWKAIQRCRLDAADRVSAQREGVIAAAQRQGGTRIAAQ</sequence>
<accession>A0ABS7PRG0</accession>
<feature type="signal peptide" evidence="1">
    <location>
        <begin position="1"/>
        <end position="21"/>
    </location>
</feature>